<proteinExistence type="predicted"/>
<reference evidence="2 3" key="1">
    <citation type="submission" date="2024-02" db="EMBL/GenBank/DDBJ databases">
        <title>A Gaetbulibacter species isolated from tidal flats and genomic insights of their niches.</title>
        <authorList>
            <person name="Ye Y."/>
        </authorList>
    </citation>
    <scope>NUCLEOTIDE SEQUENCE [LARGE SCALE GENOMIC DNA]</scope>
    <source>
        <strain evidence="2 3">KYW382</strain>
    </source>
</reference>
<gene>
    <name evidence="2" type="ORF">V8G58_12765</name>
</gene>
<sequence>MIDPHTGEEFEQKRSNQRFATPQNRKDFHNAQAKKLREEMKPIQQPLNTNYKILRDLMKGKIQLTESKEFMRGRGYDITVIYSLINVNGKTGYAINEFNLFYNDDYVTIIRSNRPK</sequence>
<organism evidence="2 3">
    <name type="scientific">Gaetbulibacter aestuarii</name>
    <dbReference type="NCBI Taxonomy" id="1502358"/>
    <lineage>
        <taxon>Bacteria</taxon>
        <taxon>Pseudomonadati</taxon>
        <taxon>Bacteroidota</taxon>
        <taxon>Flavobacteriia</taxon>
        <taxon>Flavobacteriales</taxon>
        <taxon>Flavobacteriaceae</taxon>
        <taxon>Gaetbulibacter</taxon>
    </lineage>
</organism>
<evidence type="ECO:0000313" key="2">
    <source>
        <dbReference type="EMBL" id="MFH6772807.1"/>
    </source>
</evidence>
<dbReference type="EMBL" id="JBAWKB010000004">
    <property type="protein sequence ID" value="MFH6772807.1"/>
    <property type="molecule type" value="Genomic_DNA"/>
</dbReference>
<evidence type="ECO:0000256" key="1">
    <source>
        <dbReference type="SAM" id="MobiDB-lite"/>
    </source>
</evidence>
<keyword evidence="3" id="KW-1185">Reference proteome</keyword>
<comment type="caution">
    <text evidence="2">The sequence shown here is derived from an EMBL/GenBank/DDBJ whole genome shotgun (WGS) entry which is preliminary data.</text>
</comment>
<protein>
    <submittedName>
        <fullName evidence="2">Uncharacterized protein</fullName>
    </submittedName>
</protein>
<dbReference type="Proteomes" id="UP001610100">
    <property type="component" value="Unassembled WGS sequence"/>
</dbReference>
<evidence type="ECO:0000313" key="3">
    <source>
        <dbReference type="Proteomes" id="UP001610100"/>
    </source>
</evidence>
<feature type="region of interest" description="Disordered" evidence="1">
    <location>
        <begin position="1"/>
        <end position="29"/>
    </location>
</feature>
<name>A0ABW7N180_9FLAO</name>
<feature type="compositionally biased region" description="Basic and acidic residues" evidence="1">
    <location>
        <begin position="1"/>
        <end position="14"/>
    </location>
</feature>
<dbReference type="RefSeq" id="WP_344741718.1">
    <property type="nucleotide sequence ID" value="NZ_BAABAY010000006.1"/>
</dbReference>
<accession>A0ABW7N180</accession>